<reference evidence="3 4" key="1">
    <citation type="submission" date="2020-07" db="EMBL/GenBank/DDBJ databases">
        <title>Sequencing the genomes of 1000 actinobacteria strains.</title>
        <authorList>
            <person name="Klenk H.-P."/>
        </authorList>
    </citation>
    <scope>NUCLEOTIDE SEQUENCE [LARGE SCALE GENOMIC DNA]</scope>
    <source>
        <strain evidence="3 4">DSM 18248</strain>
    </source>
</reference>
<dbReference type="Pfam" id="PF07859">
    <property type="entry name" value="Abhydrolase_3"/>
    <property type="match status" value="1"/>
</dbReference>
<dbReference type="AlphaFoldDB" id="A0A7Z0C4U1"/>
<dbReference type="InterPro" id="IPR029058">
    <property type="entry name" value="AB_hydrolase_fold"/>
</dbReference>
<evidence type="ECO:0000259" key="2">
    <source>
        <dbReference type="Pfam" id="PF07859"/>
    </source>
</evidence>
<dbReference type="EMBL" id="JACBZI010000001">
    <property type="protein sequence ID" value="NYI11647.1"/>
    <property type="molecule type" value="Genomic_DNA"/>
</dbReference>
<evidence type="ECO:0000313" key="4">
    <source>
        <dbReference type="Proteomes" id="UP000537326"/>
    </source>
</evidence>
<keyword evidence="1" id="KW-0378">Hydrolase</keyword>
<keyword evidence="4" id="KW-1185">Reference proteome</keyword>
<dbReference type="Gene3D" id="3.40.50.1820">
    <property type="entry name" value="alpha/beta hydrolase"/>
    <property type="match status" value="1"/>
</dbReference>
<dbReference type="Proteomes" id="UP000537326">
    <property type="component" value="Unassembled WGS sequence"/>
</dbReference>
<accession>A0A7Z0C4U1</accession>
<dbReference type="RefSeq" id="WP_179532307.1">
    <property type="nucleotide sequence ID" value="NZ_BAAAPP010000017.1"/>
</dbReference>
<protein>
    <submittedName>
        <fullName evidence="3">Acetyl esterase/lipase</fullName>
    </submittedName>
</protein>
<organism evidence="3 4">
    <name type="scientific">Nocardioides marinus</name>
    <dbReference type="NCBI Taxonomy" id="374514"/>
    <lineage>
        <taxon>Bacteria</taxon>
        <taxon>Bacillati</taxon>
        <taxon>Actinomycetota</taxon>
        <taxon>Actinomycetes</taxon>
        <taxon>Propionibacteriales</taxon>
        <taxon>Nocardioidaceae</taxon>
        <taxon>Nocardioides</taxon>
    </lineage>
</organism>
<dbReference type="GO" id="GO:0016787">
    <property type="term" value="F:hydrolase activity"/>
    <property type="evidence" value="ECO:0007669"/>
    <property type="project" value="UniProtKB-KW"/>
</dbReference>
<evidence type="ECO:0000313" key="3">
    <source>
        <dbReference type="EMBL" id="NYI11647.1"/>
    </source>
</evidence>
<dbReference type="SUPFAM" id="SSF53474">
    <property type="entry name" value="alpha/beta-Hydrolases"/>
    <property type="match status" value="1"/>
</dbReference>
<proteinExistence type="predicted"/>
<dbReference type="InterPro" id="IPR013094">
    <property type="entry name" value="AB_hydrolase_3"/>
</dbReference>
<dbReference type="PANTHER" id="PTHR48081">
    <property type="entry name" value="AB HYDROLASE SUPERFAMILY PROTEIN C4A8.06C"/>
    <property type="match status" value="1"/>
</dbReference>
<dbReference type="InterPro" id="IPR050300">
    <property type="entry name" value="GDXG_lipolytic_enzyme"/>
</dbReference>
<dbReference type="PANTHER" id="PTHR48081:SF8">
    <property type="entry name" value="ALPHA_BETA HYDROLASE FOLD-3 DOMAIN-CONTAINING PROTEIN-RELATED"/>
    <property type="match status" value="1"/>
</dbReference>
<name>A0A7Z0C4U1_9ACTN</name>
<gene>
    <name evidence="3" type="ORF">BKA05_003162</name>
</gene>
<feature type="domain" description="Alpha/beta hydrolase fold-3" evidence="2">
    <location>
        <begin position="88"/>
        <end position="285"/>
    </location>
</feature>
<evidence type="ECO:0000256" key="1">
    <source>
        <dbReference type="ARBA" id="ARBA00022801"/>
    </source>
</evidence>
<comment type="caution">
    <text evidence="3">The sequence shown here is derived from an EMBL/GenBank/DDBJ whole genome shotgun (WGS) entry which is preliminary data.</text>
</comment>
<sequence length="306" mass="33480">MASLRHDLIAVGIPKMRGSLEIDSEEKERARIERWHRDMGRDLPTNAVVRFDRRFAVETRQVGAGTAGGEGFPVHTITRRGSTPRRTVLYLHGGGYVAPLDPFHVRYAARLAASLQARVLLPDYPLAPGHTWADSHDALVDLTAELTAGGPTVVAGDSAGGGLALAVAQSLRDRGGPQPTHLLLHSPWVDLTTSTPATAWFARRDPWLRITKLHAYATWWAGSADDLGRPEVSPGLADLSGLPQALMFCGTRDLLVPGCRLLARRAEEAGWDLTYVEEPGLIHVYPLVSFIPEARRAWRATREFLG</sequence>